<keyword evidence="3" id="KW-1185">Reference proteome</keyword>
<sequence>MASASGCVLPDSAEPVKRDGGYKDNLRGMREIPSRERRGCTLLGYHGQFGDVLAGRELYKIAQGDDVRKSGRAEGQGKAVDCRLDRKVTSCLLQWMFCRGRKSLPDLIQMMPVWI</sequence>
<organism evidence="2 3">
    <name type="scientific">Postia placenta MAD-698-R-SB12</name>
    <dbReference type="NCBI Taxonomy" id="670580"/>
    <lineage>
        <taxon>Eukaryota</taxon>
        <taxon>Fungi</taxon>
        <taxon>Dikarya</taxon>
        <taxon>Basidiomycota</taxon>
        <taxon>Agaricomycotina</taxon>
        <taxon>Agaricomycetes</taxon>
        <taxon>Polyporales</taxon>
        <taxon>Adustoporiaceae</taxon>
        <taxon>Rhodonia</taxon>
    </lineage>
</organism>
<dbReference type="GeneID" id="36321883"/>
<dbReference type="Proteomes" id="UP000194127">
    <property type="component" value="Unassembled WGS sequence"/>
</dbReference>
<evidence type="ECO:0000313" key="3">
    <source>
        <dbReference type="Proteomes" id="UP000194127"/>
    </source>
</evidence>
<evidence type="ECO:0000313" key="2">
    <source>
        <dbReference type="EMBL" id="OSX62648.1"/>
    </source>
</evidence>
<proteinExistence type="predicted"/>
<feature type="region of interest" description="Disordered" evidence="1">
    <location>
        <begin position="1"/>
        <end position="27"/>
    </location>
</feature>
<feature type="compositionally biased region" description="Basic and acidic residues" evidence="1">
    <location>
        <begin position="14"/>
        <end position="27"/>
    </location>
</feature>
<dbReference type="RefSeq" id="XP_024339442.1">
    <property type="nucleotide sequence ID" value="XM_024476933.1"/>
</dbReference>
<dbReference type="EMBL" id="KZ110596">
    <property type="protein sequence ID" value="OSX62648.1"/>
    <property type="molecule type" value="Genomic_DNA"/>
</dbReference>
<name>A0A1X6N211_9APHY</name>
<protein>
    <submittedName>
        <fullName evidence="2">Uncharacterized protein</fullName>
    </submittedName>
</protein>
<gene>
    <name evidence="2" type="ORF">POSPLADRAFT_1033373</name>
</gene>
<evidence type="ECO:0000256" key="1">
    <source>
        <dbReference type="SAM" id="MobiDB-lite"/>
    </source>
</evidence>
<accession>A0A1X6N211</accession>
<reference evidence="2 3" key="1">
    <citation type="submission" date="2017-04" db="EMBL/GenBank/DDBJ databases">
        <title>Genome Sequence of the Model Brown-Rot Fungus Postia placenta SB12.</title>
        <authorList>
            <consortium name="DOE Joint Genome Institute"/>
            <person name="Gaskell J."/>
            <person name="Kersten P."/>
            <person name="Larrondo L.F."/>
            <person name="Canessa P."/>
            <person name="Martinez D."/>
            <person name="Hibbett D."/>
            <person name="Schmoll M."/>
            <person name="Kubicek C.P."/>
            <person name="Martinez A.T."/>
            <person name="Yadav J."/>
            <person name="Master E."/>
            <person name="Magnuson J.K."/>
            <person name="James T."/>
            <person name="Yaver D."/>
            <person name="Berka R."/>
            <person name="Labutti K."/>
            <person name="Lipzen A."/>
            <person name="Aerts A."/>
            <person name="Barry K."/>
            <person name="Henrissat B."/>
            <person name="Blanchette R."/>
            <person name="Grigoriev I."/>
            <person name="Cullen D."/>
        </authorList>
    </citation>
    <scope>NUCLEOTIDE SEQUENCE [LARGE SCALE GENOMIC DNA]</scope>
    <source>
        <strain evidence="2 3">MAD-698-R-SB12</strain>
    </source>
</reference>
<dbReference type="AlphaFoldDB" id="A0A1X6N211"/>